<feature type="region of interest" description="Disordered" evidence="6">
    <location>
        <begin position="1"/>
        <end position="36"/>
    </location>
</feature>
<dbReference type="GO" id="GO:0005302">
    <property type="term" value="F:L-tyrosine transmembrane transporter activity"/>
    <property type="evidence" value="ECO:0007669"/>
    <property type="project" value="TreeGrafter"/>
</dbReference>
<dbReference type="PANTHER" id="PTHR22950:SF530">
    <property type="entry name" value="VACUOLAR AMINO ACID TRANSPORTER 3"/>
    <property type="match status" value="1"/>
</dbReference>
<evidence type="ECO:0000256" key="2">
    <source>
        <dbReference type="ARBA" id="ARBA00008066"/>
    </source>
</evidence>
<feature type="region of interest" description="Disordered" evidence="6">
    <location>
        <begin position="173"/>
        <end position="192"/>
    </location>
</feature>
<feature type="transmembrane region" description="Helical" evidence="7">
    <location>
        <begin position="493"/>
        <end position="515"/>
    </location>
</feature>
<dbReference type="EMBL" id="UFAJ01000989">
    <property type="protein sequence ID" value="SSD61922.1"/>
    <property type="molecule type" value="Genomic_DNA"/>
</dbReference>
<evidence type="ECO:0000256" key="5">
    <source>
        <dbReference type="ARBA" id="ARBA00023136"/>
    </source>
</evidence>
<dbReference type="VEuPathDB" id="FungiDB:SCODWIG_03683"/>
<evidence type="ECO:0000259" key="8">
    <source>
        <dbReference type="Pfam" id="PF01490"/>
    </source>
</evidence>
<accession>A0A376BB68</accession>
<organism evidence="9 10">
    <name type="scientific">Saccharomycodes ludwigii</name>
    <dbReference type="NCBI Taxonomy" id="36035"/>
    <lineage>
        <taxon>Eukaryota</taxon>
        <taxon>Fungi</taxon>
        <taxon>Dikarya</taxon>
        <taxon>Ascomycota</taxon>
        <taxon>Saccharomycotina</taxon>
        <taxon>Saccharomycetes</taxon>
        <taxon>Saccharomycodales</taxon>
        <taxon>Saccharomycodaceae</taxon>
        <taxon>Saccharomycodes</taxon>
    </lineage>
</organism>
<feature type="transmembrane region" description="Helical" evidence="7">
    <location>
        <begin position="656"/>
        <end position="674"/>
    </location>
</feature>
<evidence type="ECO:0000256" key="3">
    <source>
        <dbReference type="ARBA" id="ARBA00022692"/>
    </source>
</evidence>
<keyword evidence="10" id="KW-1185">Reference proteome</keyword>
<feature type="transmembrane region" description="Helical" evidence="7">
    <location>
        <begin position="566"/>
        <end position="589"/>
    </location>
</feature>
<evidence type="ECO:0000256" key="4">
    <source>
        <dbReference type="ARBA" id="ARBA00022989"/>
    </source>
</evidence>
<proteinExistence type="inferred from homology"/>
<comment type="subcellular location">
    <subcellularLocation>
        <location evidence="1">Vacuole membrane</location>
        <topology evidence="1">Multi-pass membrane protein</topology>
    </subcellularLocation>
</comment>
<evidence type="ECO:0000256" key="1">
    <source>
        <dbReference type="ARBA" id="ARBA00004128"/>
    </source>
</evidence>
<dbReference type="Pfam" id="PF01490">
    <property type="entry name" value="Aa_trans"/>
    <property type="match status" value="1"/>
</dbReference>
<dbReference type="GO" id="GO:0005774">
    <property type="term" value="C:vacuolar membrane"/>
    <property type="evidence" value="ECO:0007669"/>
    <property type="project" value="UniProtKB-SubCell"/>
</dbReference>
<dbReference type="InterPro" id="IPR013057">
    <property type="entry name" value="AA_transpt_TM"/>
</dbReference>
<gene>
    <name evidence="9" type="ORF">SCODWIG_03683</name>
</gene>
<comment type="similarity">
    <text evidence="2">Belongs to the amino acid/polyamine transporter 2 family.</text>
</comment>
<feature type="transmembrane region" description="Helical" evidence="7">
    <location>
        <begin position="373"/>
        <end position="396"/>
    </location>
</feature>
<reference evidence="10" key="1">
    <citation type="submission" date="2018-06" db="EMBL/GenBank/DDBJ databases">
        <authorList>
            <person name="Guldener U."/>
        </authorList>
    </citation>
    <scope>NUCLEOTIDE SEQUENCE [LARGE SCALE GENOMIC DNA]</scope>
    <source>
        <strain evidence="10">UTAD17</strain>
    </source>
</reference>
<evidence type="ECO:0000313" key="10">
    <source>
        <dbReference type="Proteomes" id="UP000262825"/>
    </source>
</evidence>
<dbReference type="Proteomes" id="UP000262825">
    <property type="component" value="Unassembled WGS sequence"/>
</dbReference>
<feature type="compositionally biased region" description="Polar residues" evidence="6">
    <location>
        <begin position="1"/>
        <end position="32"/>
    </location>
</feature>
<sequence length="736" mass="82986">MTTSPPNKQPSKNDMSNKSVTSLDSNNHNSNGLVVDINNPDKQVVDVVGRHLVQPENILNNVSNNNNNNSHISPSVSFRSGVSDADYSLQLPSGDITRDLYKWQQQHASPSFPANNMPINHHNNPDILDGISPGSPKFRRRSMSIGALSELDDMRHNFSNGNNTTYNSIIDNANEDEDRNSNTDINHDNGMSINDIRAPGGFRRNFILQKHKKRNRKPNFLTNNFIEFLTLYGHFAGEDLSEDENEEDEEENADNYDEYALNEQDDLESQNSNTASRFRNSTARLQSNTSILEDIKRLRANSKTKLLKNHDNNYVPYQYANVRGADTVHSHTATSAVASKKASHFKTVLLLLKSFVGTGVLFLPKGFQNGGYLFSTGCLLFCSVISYYCFVSLISARKYISNSTNKRHPLGYGELGGAYFGQHFQTAILQSIILSQLGFASAYIVFTATNLQQFFTKVFGRELSLSFYIFVQSVIFIPFSLTRSISKLGGTALIADAFILLGLIYVFYYCSYYLVVEQHGISSTIVPFNNVDWSLFIGTAIFTYEGIGLLIPIQDSMKNPHKFPKTLFWVMVVITIIFISCGLLCYGSFGDKVETVILLNFPQDSVMTQLTQFLYAMAILLSTPLQLFPAIRILENHYLFPKKSGKHNKKIKWLKNEFRTFIVLLSCLIAWIGANDLDKFVSLVGSLACIPLIYIYPPLMHSKAFPKYKLLDYFIVIFGFTVLCYTTTQTILLWVK</sequence>
<feature type="transmembrane region" description="Helical" evidence="7">
    <location>
        <begin position="680"/>
        <end position="699"/>
    </location>
</feature>
<feature type="transmembrane region" description="Helical" evidence="7">
    <location>
        <begin position="711"/>
        <end position="735"/>
    </location>
</feature>
<feature type="transmembrane region" description="Helical" evidence="7">
    <location>
        <begin position="613"/>
        <end position="635"/>
    </location>
</feature>
<evidence type="ECO:0000256" key="6">
    <source>
        <dbReference type="SAM" id="MobiDB-lite"/>
    </source>
</evidence>
<dbReference type="AlphaFoldDB" id="A0A376BB68"/>
<feature type="domain" description="Amino acid transporter transmembrane" evidence="8">
    <location>
        <begin position="341"/>
        <end position="731"/>
    </location>
</feature>
<keyword evidence="4 7" id="KW-1133">Transmembrane helix</keyword>
<feature type="transmembrane region" description="Helical" evidence="7">
    <location>
        <begin position="535"/>
        <end position="554"/>
    </location>
</feature>
<feature type="transmembrane region" description="Helical" evidence="7">
    <location>
        <begin position="463"/>
        <end position="481"/>
    </location>
</feature>
<name>A0A376BB68_9ASCO</name>
<keyword evidence="5 7" id="KW-0472">Membrane</keyword>
<evidence type="ECO:0000313" key="9">
    <source>
        <dbReference type="EMBL" id="SSD61922.1"/>
    </source>
</evidence>
<keyword evidence="3 7" id="KW-0812">Transmembrane</keyword>
<dbReference type="PANTHER" id="PTHR22950">
    <property type="entry name" value="AMINO ACID TRANSPORTER"/>
    <property type="match status" value="1"/>
</dbReference>
<dbReference type="OrthoDB" id="1684102at2759"/>
<evidence type="ECO:0000256" key="7">
    <source>
        <dbReference type="SAM" id="Phobius"/>
    </source>
</evidence>
<protein>
    <submittedName>
        <fullName evidence="9">Related to Vacuolar amino acid transporter 3</fullName>
    </submittedName>
</protein>